<gene>
    <name evidence="2" type="ORF">XM38_016770</name>
</gene>
<feature type="compositionally biased region" description="Pro residues" evidence="1">
    <location>
        <begin position="100"/>
        <end position="110"/>
    </location>
</feature>
<keyword evidence="3" id="KW-1185">Reference proteome</keyword>
<name>A0A1Z3HK90_9CYAN</name>
<evidence type="ECO:0000313" key="3">
    <source>
        <dbReference type="Proteomes" id="UP000191901"/>
    </source>
</evidence>
<organism evidence="2 3">
    <name type="scientific">Halomicronema hongdechloris C2206</name>
    <dbReference type="NCBI Taxonomy" id="1641165"/>
    <lineage>
        <taxon>Bacteria</taxon>
        <taxon>Bacillati</taxon>
        <taxon>Cyanobacteriota</taxon>
        <taxon>Cyanophyceae</taxon>
        <taxon>Nodosilineales</taxon>
        <taxon>Nodosilineaceae</taxon>
        <taxon>Halomicronema</taxon>
    </lineage>
</organism>
<evidence type="ECO:0000313" key="2">
    <source>
        <dbReference type="EMBL" id="ASC70732.1"/>
    </source>
</evidence>
<sequence length="124" mass="13560">MFLPSALCLLPSAFCLLPSALCFLPFPALLPCPLTLYLLSAYSPAHPPFDREPKHSLTQHSTLKTHHFPPPSLSPVGPFLATHDLPRFSKTTHATHSPSPHHPITPSPHHPITPFPLSAFCLPI</sequence>
<dbReference type="AlphaFoldDB" id="A0A1Z3HK90"/>
<accession>A0A1Z3HK90</accession>
<dbReference type="EMBL" id="CP021983">
    <property type="protein sequence ID" value="ASC70732.1"/>
    <property type="molecule type" value="Genomic_DNA"/>
</dbReference>
<feature type="region of interest" description="Disordered" evidence="1">
    <location>
        <begin position="91"/>
        <end position="110"/>
    </location>
</feature>
<proteinExistence type="predicted"/>
<dbReference type="Proteomes" id="UP000191901">
    <property type="component" value="Chromosome"/>
</dbReference>
<reference evidence="2 3" key="1">
    <citation type="journal article" date="2016" name="Biochim. Biophys. Acta">
        <title>Characterization of red-shifted phycobilisomes isolated from the chlorophyll f-containing cyanobacterium Halomicronema hongdechloris.</title>
        <authorList>
            <person name="Li Y."/>
            <person name="Lin Y."/>
            <person name="Garvey C.J."/>
            <person name="Birch D."/>
            <person name="Corkery R.W."/>
            <person name="Loughlin P.C."/>
            <person name="Scheer H."/>
            <person name="Willows R.D."/>
            <person name="Chen M."/>
        </authorList>
    </citation>
    <scope>NUCLEOTIDE SEQUENCE [LARGE SCALE GENOMIC DNA]</scope>
    <source>
        <strain evidence="2 3">C2206</strain>
    </source>
</reference>
<dbReference type="KEGG" id="hhg:XM38_016770"/>
<protein>
    <submittedName>
        <fullName evidence="2">Uncharacterized protein</fullName>
    </submittedName>
</protein>
<evidence type="ECO:0000256" key="1">
    <source>
        <dbReference type="SAM" id="MobiDB-lite"/>
    </source>
</evidence>